<dbReference type="PANTHER" id="PTHR11064:SF196">
    <property type="entry name" value="NUCLEAR TRANSCRIPTION FACTOR Y SUBUNIT B-6"/>
    <property type="match status" value="1"/>
</dbReference>
<keyword evidence="2" id="KW-0805">Transcription regulation</keyword>
<dbReference type="Gene3D" id="1.10.20.10">
    <property type="entry name" value="Histone, subunit A"/>
    <property type="match status" value="1"/>
</dbReference>
<comment type="similarity">
    <text evidence="1">Belongs to the NFYB/HAP3 subunit family.</text>
</comment>
<dbReference type="InterPro" id="IPR027113">
    <property type="entry name" value="Transc_fact_NFYB/HAP3"/>
</dbReference>
<name>A0ABD3S3V8_9LAMI</name>
<reference evidence="6 7" key="1">
    <citation type="submission" date="2024-12" db="EMBL/GenBank/DDBJ databases">
        <title>The unique morphological basis and parallel evolutionary history of personate flowers in Penstemon.</title>
        <authorList>
            <person name="Depatie T.H."/>
            <person name="Wessinger C.A."/>
        </authorList>
    </citation>
    <scope>NUCLEOTIDE SEQUENCE [LARGE SCALE GENOMIC DNA]</scope>
    <source>
        <strain evidence="6">WTNN_2</strain>
        <tissue evidence="6">Leaf</tissue>
    </source>
</reference>
<proteinExistence type="inferred from homology"/>
<dbReference type="PANTHER" id="PTHR11064">
    <property type="entry name" value="CCAAT-BINDING TRANSCRIPTION FACTOR-RELATED"/>
    <property type="match status" value="1"/>
</dbReference>
<dbReference type="AlphaFoldDB" id="A0ABD3S3V8"/>
<comment type="caution">
    <text evidence="6">The sequence shown here is derived from an EMBL/GenBank/DDBJ whole genome shotgun (WGS) entry which is preliminary data.</text>
</comment>
<feature type="domain" description="Transcription factor CBF/NF-Y/archaeal histone" evidence="5">
    <location>
        <begin position="1"/>
        <end position="40"/>
    </location>
</feature>
<dbReference type="Proteomes" id="UP001634393">
    <property type="component" value="Unassembled WGS sequence"/>
</dbReference>
<dbReference type="InterPro" id="IPR009072">
    <property type="entry name" value="Histone-fold"/>
</dbReference>
<keyword evidence="3" id="KW-0804">Transcription</keyword>
<gene>
    <name evidence="6" type="ORF">ACJIZ3_005094</name>
</gene>
<organism evidence="6 7">
    <name type="scientific">Penstemon smallii</name>
    <dbReference type="NCBI Taxonomy" id="265156"/>
    <lineage>
        <taxon>Eukaryota</taxon>
        <taxon>Viridiplantae</taxon>
        <taxon>Streptophyta</taxon>
        <taxon>Embryophyta</taxon>
        <taxon>Tracheophyta</taxon>
        <taxon>Spermatophyta</taxon>
        <taxon>Magnoliopsida</taxon>
        <taxon>eudicotyledons</taxon>
        <taxon>Gunneridae</taxon>
        <taxon>Pentapetalae</taxon>
        <taxon>asterids</taxon>
        <taxon>lamiids</taxon>
        <taxon>Lamiales</taxon>
        <taxon>Plantaginaceae</taxon>
        <taxon>Cheloneae</taxon>
        <taxon>Penstemon</taxon>
    </lineage>
</organism>
<evidence type="ECO:0000256" key="1">
    <source>
        <dbReference type="ARBA" id="ARBA00009053"/>
    </source>
</evidence>
<dbReference type="EMBL" id="JBJXBP010000007">
    <property type="protein sequence ID" value="KAL3819189.1"/>
    <property type="molecule type" value="Genomic_DNA"/>
</dbReference>
<accession>A0ABD3S3V8</accession>
<evidence type="ECO:0000256" key="2">
    <source>
        <dbReference type="ARBA" id="ARBA00023015"/>
    </source>
</evidence>
<dbReference type="InterPro" id="IPR003958">
    <property type="entry name" value="CBFA_NFYB_domain"/>
</dbReference>
<sequence length="164" mass="18189">MRQVLPPHANIADDAKETIQECVSELIRFITLNANVKTHHNLLNKIRDQEAKLNSVEGFPLVKRRAIFKQPEHPVTRPSPPPPPSIGYAPSFTTYPVDPNNYERSVTQPPPPSIGYSPSFTAYPIDPNNNVGSSQMNSNYIHNSGGQGGSSSDNFDFDPTMQFK</sequence>
<evidence type="ECO:0000259" key="5">
    <source>
        <dbReference type="Pfam" id="PF00808"/>
    </source>
</evidence>
<feature type="region of interest" description="Disordered" evidence="4">
    <location>
        <begin position="69"/>
        <end position="164"/>
    </location>
</feature>
<evidence type="ECO:0000313" key="6">
    <source>
        <dbReference type="EMBL" id="KAL3819189.1"/>
    </source>
</evidence>
<evidence type="ECO:0000313" key="7">
    <source>
        <dbReference type="Proteomes" id="UP001634393"/>
    </source>
</evidence>
<evidence type="ECO:0000256" key="4">
    <source>
        <dbReference type="SAM" id="MobiDB-lite"/>
    </source>
</evidence>
<protein>
    <recommendedName>
        <fullName evidence="5">Transcription factor CBF/NF-Y/archaeal histone domain-containing protein</fullName>
    </recommendedName>
</protein>
<keyword evidence="7" id="KW-1185">Reference proteome</keyword>
<evidence type="ECO:0000256" key="3">
    <source>
        <dbReference type="ARBA" id="ARBA00023163"/>
    </source>
</evidence>
<dbReference type="SUPFAM" id="SSF47113">
    <property type="entry name" value="Histone-fold"/>
    <property type="match status" value="1"/>
</dbReference>
<feature type="compositionally biased region" description="Polar residues" evidence="4">
    <location>
        <begin position="127"/>
        <end position="142"/>
    </location>
</feature>
<dbReference type="Pfam" id="PF00808">
    <property type="entry name" value="CBFD_NFYB_HMF"/>
    <property type="match status" value="1"/>
</dbReference>